<evidence type="ECO:0000256" key="1">
    <source>
        <dbReference type="SAM" id="MobiDB-lite"/>
    </source>
</evidence>
<feature type="region of interest" description="Disordered" evidence="1">
    <location>
        <begin position="1"/>
        <end position="64"/>
    </location>
</feature>
<reference evidence="2" key="1">
    <citation type="journal article" date="2023" name="Insect Mol. Biol.">
        <title>Genome sequencing provides insights into the evolution of gene families encoding plant cell wall-degrading enzymes in longhorned beetles.</title>
        <authorList>
            <person name="Shin N.R."/>
            <person name="Okamura Y."/>
            <person name="Kirsch R."/>
            <person name="Pauchet Y."/>
        </authorList>
    </citation>
    <scope>NUCLEOTIDE SEQUENCE</scope>
    <source>
        <strain evidence="2">MMC_N1</strain>
    </source>
</reference>
<proteinExistence type="predicted"/>
<comment type="caution">
    <text evidence="2">The sequence shown here is derived from an EMBL/GenBank/DDBJ whole genome shotgun (WGS) entry which is preliminary data.</text>
</comment>
<name>A0ABQ9IVB5_9CUCU</name>
<evidence type="ECO:0000313" key="2">
    <source>
        <dbReference type="EMBL" id="KAJ8966784.1"/>
    </source>
</evidence>
<gene>
    <name evidence="2" type="ORF">NQ317_006429</name>
</gene>
<protein>
    <submittedName>
        <fullName evidence="2">Uncharacterized protein</fullName>
    </submittedName>
</protein>
<keyword evidence="3" id="KW-1185">Reference proteome</keyword>
<feature type="compositionally biased region" description="Polar residues" evidence="1">
    <location>
        <begin position="1"/>
        <end position="23"/>
    </location>
</feature>
<feature type="compositionally biased region" description="Polar residues" evidence="1">
    <location>
        <begin position="103"/>
        <end position="115"/>
    </location>
</feature>
<dbReference type="Proteomes" id="UP001162164">
    <property type="component" value="Unassembled WGS sequence"/>
</dbReference>
<evidence type="ECO:0000313" key="3">
    <source>
        <dbReference type="Proteomes" id="UP001162164"/>
    </source>
</evidence>
<sequence length="135" mass="14715">MGSEHSTQPGTHNSRSAQRQASLNKEGIRQLNIRRQHTIANSSGSDLTDNENRPGSISPGPSVCSDIDLPYISYTVNRPIGDSPKLTNKQLIKNKSIGRRAPQSKQNKSKGSTIHNIVVVRGGNTNSMGIEKDQR</sequence>
<accession>A0ABQ9IVB5</accession>
<feature type="region of interest" description="Disordered" evidence="1">
    <location>
        <begin position="93"/>
        <end position="135"/>
    </location>
</feature>
<dbReference type="EMBL" id="JAPWTJ010002294">
    <property type="protein sequence ID" value="KAJ8966784.1"/>
    <property type="molecule type" value="Genomic_DNA"/>
</dbReference>
<organism evidence="2 3">
    <name type="scientific">Molorchus minor</name>
    <dbReference type="NCBI Taxonomy" id="1323400"/>
    <lineage>
        <taxon>Eukaryota</taxon>
        <taxon>Metazoa</taxon>
        <taxon>Ecdysozoa</taxon>
        <taxon>Arthropoda</taxon>
        <taxon>Hexapoda</taxon>
        <taxon>Insecta</taxon>
        <taxon>Pterygota</taxon>
        <taxon>Neoptera</taxon>
        <taxon>Endopterygota</taxon>
        <taxon>Coleoptera</taxon>
        <taxon>Polyphaga</taxon>
        <taxon>Cucujiformia</taxon>
        <taxon>Chrysomeloidea</taxon>
        <taxon>Cerambycidae</taxon>
        <taxon>Lamiinae</taxon>
        <taxon>Monochamini</taxon>
        <taxon>Molorchus</taxon>
    </lineage>
</organism>
<feature type="compositionally biased region" description="Polar residues" evidence="1">
    <location>
        <begin position="38"/>
        <end position="47"/>
    </location>
</feature>